<dbReference type="OrthoDB" id="5298512at2"/>
<sequence>MSDELRQRISELQDGVLDSAGTARLVDAMVHDPDLRGTWERFHAIGSAIRGESVQGSYRGVADAVRERIAHEPVILAPRLQEPGRRRARRPIAGIALAAAAAFLAVFVVPSLFDGVGSLPNVPATAPTFAAQPAAVAIPAKRWDLDHPELANKLDLYLVTHQETAPTTGAKGMLPYATFVGYEAGR</sequence>
<keyword evidence="1" id="KW-0472">Membrane</keyword>
<name>A0A495V256_9GAMM</name>
<dbReference type="Pfam" id="PF03872">
    <property type="entry name" value="RseA_N"/>
    <property type="match status" value="1"/>
</dbReference>
<dbReference type="PANTHER" id="PTHR38104">
    <property type="match status" value="1"/>
</dbReference>
<feature type="transmembrane region" description="Helical" evidence="1">
    <location>
        <begin position="92"/>
        <end position="113"/>
    </location>
</feature>
<evidence type="ECO:0000259" key="2">
    <source>
        <dbReference type="Pfam" id="PF03872"/>
    </source>
</evidence>
<organism evidence="3 4">
    <name type="scientific">Thiocapsa rosea</name>
    <dbReference type="NCBI Taxonomy" id="69360"/>
    <lineage>
        <taxon>Bacteria</taxon>
        <taxon>Pseudomonadati</taxon>
        <taxon>Pseudomonadota</taxon>
        <taxon>Gammaproteobacteria</taxon>
        <taxon>Chromatiales</taxon>
        <taxon>Chromatiaceae</taxon>
        <taxon>Thiocapsa</taxon>
    </lineage>
</organism>
<dbReference type="InterPro" id="IPR036147">
    <property type="entry name" value="Anti-sigma_E_RseA_N_sf"/>
</dbReference>
<dbReference type="PANTHER" id="PTHR38104:SF1">
    <property type="entry name" value="ANTI-SIGMA-E FACTOR RSEA"/>
    <property type="match status" value="1"/>
</dbReference>
<dbReference type="Gene3D" id="1.10.10.880">
    <property type="entry name" value="Anti sigma-E protein RseA, N-terminal domain"/>
    <property type="match status" value="1"/>
</dbReference>
<dbReference type="EMBL" id="RBXL01000001">
    <property type="protein sequence ID" value="RKT42760.1"/>
    <property type="molecule type" value="Genomic_DNA"/>
</dbReference>
<comment type="caution">
    <text evidence="3">The sequence shown here is derived from an EMBL/GenBank/DDBJ whole genome shotgun (WGS) entry which is preliminary data.</text>
</comment>
<keyword evidence="4" id="KW-1185">Reference proteome</keyword>
<dbReference type="SUPFAM" id="SSF89069">
    <property type="entry name" value="N-terminal, cytoplasmic domain of anti-sigmaE factor RseA"/>
    <property type="match status" value="1"/>
</dbReference>
<reference evidence="3 4" key="1">
    <citation type="submission" date="2018-10" db="EMBL/GenBank/DDBJ databases">
        <title>Genomic Encyclopedia of Archaeal and Bacterial Type Strains, Phase II (KMG-II): from individual species to whole genera.</title>
        <authorList>
            <person name="Goeker M."/>
        </authorList>
    </citation>
    <scope>NUCLEOTIDE SEQUENCE [LARGE SCALE GENOMIC DNA]</scope>
    <source>
        <strain evidence="3 4">DSM 235</strain>
    </source>
</reference>
<keyword evidence="1" id="KW-1133">Transmembrane helix</keyword>
<dbReference type="InterPro" id="IPR052383">
    <property type="entry name" value="Anti-sigma-E_RseA-like"/>
</dbReference>
<dbReference type="InterPro" id="IPR005572">
    <property type="entry name" value="Anti-sigma_E_RseA_N"/>
</dbReference>
<evidence type="ECO:0000256" key="1">
    <source>
        <dbReference type="SAM" id="Phobius"/>
    </source>
</evidence>
<accession>A0A495V256</accession>
<feature type="domain" description="Anti sigma-E protein RseA N-terminal" evidence="2">
    <location>
        <begin position="9"/>
        <end position="81"/>
    </location>
</feature>
<evidence type="ECO:0000313" key="3">
    <source>
        <dbReference type="EMBL" id="RKT42760.1"/>
    </source>
</evidence>
<dbReference type="GO" id="GO:0016989">
    <property type="term" value="F:sigma factor antagonist activity"/>
    <property type="evidence" value="ECO:0007669"/>
    <property type="project" value="InterPro"/>
</dbReference>
<evidence type="ECO:0000313" key="4">
    <source>
        <dbReference type="Proteomes" id="UP000274556"/>
    </source>
</evidence>
<gene>
    <name evidence="3" type="ORF">BDD21_0055</name>
</gene>
<protein>
    <submittedName>
        <fullName evidence="3">Sigma-E factor negative regulatory protein RseA</fullName>
    </submittedName>
</protein>
<dbReference type="RefSeq" id="WP_120795446.1">
    <property type="nucleotide sequence ID" value="NZ_RBXL01000001.1"/>
</dbReference>
<keyword evidence="1" id="KW-0812">Transmembrane</keyword>
<proteinExistence type="predicted"/>
<dbReference type="CDD" id="cd16328">
    <property type="entry name" value="RseA_N"/>
    <property type="match status" value="1"/>
</dbReference>
<dbReference type="AlphaFoldDB" id="A0A495V256"/>
<dbReference type="Proteomes" id="UP000274556">
    <property type="component" value="Unassembled WGS sequence"/>
</dbReference>